<dbReference type="EMBL" id="JAIWYP010000005">
    <property type="protein sequence ID" value="KAH3828118.1"/>
    <property type="molecule type" value="Genomic_DNA"/>
</dbReference>
<evidence type="ECO:0000313" key="1">
    <source>
        <dbReference type="EMBL" id="KAH3828118.1"/>
    </source>
</evidence>
<accession>A0A9D4H640</accession>
<protein>
    <submittedName>
        <fullName evidence="1">Uncharacterized protein</fullName>
    </submittedName>
</protein>
<reference evidence="1" key="1">
    <citation type="journal article" date="2019" name="bioRxiv">
        <title>The Genome of the Zebra Mussel, Dreissena polymorpha: A Resource for Invasive Species Research.</title>
        <authorList>
            <person name="McCartney M.A."/>
            <person name="Auch B."/>
            <person name="Kono T."/>
            <person name="Mallez S."/>
            <person name="Zhang Y."/>
            <person name="Obille A."/>
            <person name="Becker A."/>
            <person name="Abrahante J.E."/>
            <person name="Garbe J."/>
            <person name="Badalamenti J.P."/>
            <person name="Herman A."/>
            <person name="Mangelson H."/>
            <person name="Liachko I."/>
            <person name="Sullivan S."/>
            <person name="Sone E.D."/>
            <person name="Koren S."/>
            <person name="Silverstein K.A.T."/>
            <person name="Beckman K.B."/>
            <person name="Gohl D.M."/>
        </authorList>
    </citation>
    <scope>NUCLEOTIDE SEQUENCE</scope>
    <source>
        <strain evidence="1">Duluth1</strain>
        <tissue evidence="1">Whole animal</tissue>
    </source>
</reference>
<sequence length="52" mass="5693">MIQRDEAPHTNTWPAIVTCTSPGSFSSGSVNVERPDPSLVRVNSWFCAFPVT</sequence>
<comment type="caution">
    <text evidence="1">The sequence shown here is derived from an EMBL/GenBank/DDBJ whole genome shotgun (WGS) entry which is preliminary data.</text>
</comment>
<dbReference type="AlphaFoldDB" id="A0A9D4H640"/>
<dbReference type="Proteomes" id="UP000828390">
    <property type="component" value="Unassembled WGS sequence"/>
</dbReference>
<proteinExistence type="predicted"/>
<reference evidence="1" key="2">
    <citation type="submission" date="2020-11" db="EMBL/GenBank/DDBJ databases">
        <authorList>
            <person name="McCartney M.A."/>
            <person name="Auch B."/>
            <person name="Kono T."/>
            <person name="Mallez S."/>
            <person name="Becker A."/>
            <person name="Gohl D.M."/>
            <person name="Silverstein K.A.T."/>
            <person name="Koren S."/>
            <person name="Bechman K.B."/>
            <person name="Herman A."/>
            <person name="Abrahante J.E."/>
            <person name="Garbe J."/>
        </authorList>
    </citation>
    <scope>NUCLEOTIDE SEQUENCE</scope>
    <source>
        <strain evidence="1">Duluth1</strain>
        <tissue evidence="1">Whole animal</tissue>
    </source>
</reference>
<evidence type="ECO:0000313" key="2">
    <source>
        <dbReference type="Proteomes" id="UP000828390"/>
    </source>
</evidence>
<name>A0A9D4H640_DREPO</name>
<gene>
    <name evidence="1" type="ORF">DPMN_130069</name>
</gene>
<keyword evidence="2" id="KW-1185">Reference proteome</keyword>
<organism evidence="1 2">
    <name type="scientific">Dreissena polymorpha</name>
    <name type="common">Zebra mussel</name>
    <name type="synonym">Mytilus polymorpha</name>
    <dbReference type="NCBI Taxonomy" id="45954"/>
    <lineage>
        <taxon>Eukaryota</taxon>
        <taxon>Metazoa</taxon>
        <taxon>Spiralia</taxon>
        <taxon>Lophotrochozoa</taxon>
        <taxon>Mollusca</taxon>
        <taxon>Bivalvia</taxon>
        <taxon>Autobranchia</taxon>
        <taxon>Heteroconchia</taxon>
        <taxon>Euheterodonta</taxon>
        <taxon>Imparidentia</taxon>
        <taxon>Neoheterodontei</taxon>
        <taxon>Myida</taxon>
        <taxon>Dreissenoidea</taxon>
        <taxon>Dreissenidae</taxon>
        <taxon>Dreissena</taxon>
    </lineage>
</organism>